<protein>
    <submittedName>
        <fullName evidence="6">LysR family transcriptional regulator</fullName>
    </submittedName>
</protein>
<evidence type="ECO:0000256" key="1">
    <source>
        <dbReference type="ARBA" id="ARBA00009437"/>
    </source>
</evidence>
<dbReference type="SUPFAM" id="SSF46785">
    <property type="entry name" value="Winged helix' DNA-binding domain"/>
    <property type="match status" value="1"/>
</dbReference>
<keyword evidence="2" id="KW-0805">Transcription regulation</keyword>
<sequence length="297" mass="33063">MNITYRQLKAFVALADTQSYTLAAEKVHVTQSALSQMVRKLSTQVSCELVEQRNRQVVLTEAGASFYLEASMIVNRLDKWEQDNKARMQGKHETLVISSLYSMCASLVPQTIHSLKEQNPLFSFRLIEERVDDINSSVLDGRADIGLGTPPNNPQLNFEPLFRDHLCFACKAGHPLTKLKEVSWQQAHMYASIGISPGNSLRMLADQAFMNAGLAYDPEVCVSHTSTLLGMIESGLGSSILSSTIAQLHANEQLKFIPIVRPVQYRSIGIITKKETHRQITDEFISGLKKKVVSLAN</sequence>
<keyword evidence="4" id="KW-0804">Transcription</keyword>
<keyword evidence="7" id="KW-1185">Reference proteome</keyword>
<dbReference type="InterPro" id="IPR050950">
    <property type="entry name" value="HTH-type_LysR_regulators"/>
</dbReference>
<reference evidence="6" key="1">
    <citation type="submission" date="2022-02" db="EMBL/GenBank/DDBJ databases">
        <title>Vibrio sp. nov., a new bacterium isolated from Bohai sea, China.</title>
        <authorList>
            <person name="Yuan Y."/>
        </authorList>
    </citation>
    <scope>NUCLEOTIDE SEQUENCE</scope>
    <source>
        <strain evidence="6">DBSS07</strain>
    </source>
</reference>
<gene>
    <name evidence="6" type="ORF">MD483_01960</name>
</gene>
<evidence type="ECO:0000256" key="4">
    <source>
        <dbReference type="ARBA" id="ARBA00023163"/>
    </source>
</evidence>
<dbReference type="GO" id="GO:0003677">
    <property type="term" value="F:DNA binding"/>
    <property type="evidence" value="ECO:0007669"/>
    <property type="project" value="UniProtKB-KW"/>
</dbReference>
<organism evidence="6 7">
    <name type="scientific">Vibrio paucivorans</name>
    <dbReference type="NCBI Taxonomy" id="2829489"/>
    <lineage>
        <taxon>Bacteria</taxon>
        <taxon>Pseudomonadati</taxon>
        <taxon>Pseudomonadota</taxon>
        <taxon>Gammaproteobacteria</taxon>
        <taxon>Vibrionales</taxon>
        <taxon>Vibrionaceae</taxon>
        <taxon>Vibrio</taxon>
    </lineage>
</organism>
<feature type="domain" description="HTH lysR-type" evidence="5">
    <location>
        <begin position="3"/>
        <end position="60"/>
    </location>
</feature>
<dbReference type="Pfam" id="PF00126">
    <property type="entry name" value="HTH_1"/>
    <property type="match status" value="1"/>
</dbReference>
<dbReference type="AlphaFoldDB" id="A0A9X3CBG4"/>
<dbReference type="GO" id="GO:0005829">
    <property type="term" value="C:cytosol"/>
    <property type="evidence" value="ECO:0007669"/>
    <property type="project" value="TreeGrafter"/>
</dbReference>
<evidence type="ECO:0000313" key="6">
    <source>
        <dbReference type="EMBL" id="MCW8332596.1"/>
    </source>
</evidence>
<dbReference type="InterPro" id="IPR000847">
    <property type="entry name" value="LysR_HTH_N"/>
</dbReference>
<dbReference type="GO" id="GO:0003700">
    <property type="term" value="F:DNA-binding transcription factor activity"/>
    <property type="evidence" value="ECO:0007669"/>
    <property type="project" value="InterPro"/>
</dbReference>
<dbReference type="Gene3D" id="3.40.190.290">
    <property type="match status" value="1"/>
</dbReference>
<evidence type="ECO:0000256" key="2">
    <source>
        <dbReference type="ARBA" id="ARBA00023015"/>
    </source>
</evidence>
<dbReference type="RefSeq" id="WP_252031007.1">
    <property type="nucleotide sequence ID" value="NZ_JAKRRX010000006.1"/>
</dbReference>
<dbReference type="PROSITE" id="PS50931">
    <property type="entry name" value="HTH_LYSR"/>
    <property type="match status" value="1"/>
</dbReference>
<dbReference type="SUPFAM" id="SSF53850">
    <property type="entry name" value="Periplasmic binding protein-like II"/>
    <property type="match status" value="1"/>
</dbReference>
<proteinExistence type="inferred from homology"/>
<dbReference type="Pfam" id="PF03466">
    <property type="entry name" value="LysR_substrate"/>
    <property type="match status" value="1"/>
</dbReference>
<dbReference type="Proteomes" id="UP001155586">
    <property type="component" value="Unassembled WGS sequence"/>
</dbReference>
<dbReference type="Gene3D" id="1.10.10.10">
    <property type="entry name" value="Winged helix-like DNA-binding domain superfamily/Winged helix DNA-binding domain"/>
    <property type="match status" value="1"/>
</dbReference>
<dbReference type="InterPro" id="IPR036390">
    <property type="entry name" value="WH_DNA-bd_sf"/>
</dbReference>
<accession>A0A9X3CBG4</accession>
<evidence type="ECO:0000313" key="7">
    <source>
        <dbReference type="Proteomes" id="UP001155586"/>
    </source>
</evidence>
<dbReference type="InterPro" id="IPR036388">
    <property type="entry name" value="WH-like_DNA-bd_sf"/>
</dbReference>
<dbReference type="EMBL" id="JAKRRX010000006">
    <property type="protein sequence ID" value="MCW8332596.1"/>
    <property type="molecule type" value="Genomic_DNA"/>
</dbReference>
<comment type="caution">
    <text evidence="6">The sequence shown here is derived from an EMBL/GenBank/DDBJ whole genome shotgun (WGS) entry which is preliminary data.</text>
</comment>
<keyword evidence="3" id="KW-0238">DNA-binding</keyword>
<dbReference type="InterPro" id="IPR005119">
    <property type="entry name" value="LysR_subst-bd"/>
</dbReference>
<dbReference type="PANTHER" id="PTHR30419">
    <property type="entry name" value="HTH-TYPE TRANSCRIPTIONAL REGULATOR YBHD"/>
    <property type="match status" value="1"/>
</dbReference>
<name>A0A9X3CBG4_9VIBR</name>
<dbReference type="PANTHER" id="PTHR30419:SF8">
    <property type="entry name" value="NITROGEN ASSIMILATION TRANSCRIPTIONAL ACTIVATOR-RELATED"/>
    <property type="match status" value="1"/>
</dbReference>
<evidence type="ECO:0000259" key="5">
    <source>
        <dbReference type="PROSITE" id="PS50931"/>
    </source>
</evidence>
<comment type="similarity">
    <text evidence="1">Belongs to the LysR transcriptional regulatory family.</text>
</comment>
<evidence type="ECO:0000256" key="3">
    <source>
        <dbReference type="ARBA" id="ARBA00023125"/>
    </source>
</evidence>